<evidence type="ECO:0000313" key="4">
    <source>
        <dbReference type="Proteomes" id="UP000824156"/>
    </source>
</evidence>
<accession>A0A9D2AZB4</accession>
<protein>
    <submittedName>
        <fullName evidence="3">Universal stress protein</fullName>
    </submittedName>
</protein>
<name>A0A9D2AZB4_9SPHI</name>
<dbReference type="PANTHER" id="PTHR46268:SF6">
    <property type="entry name" value="UNIVERSAL STRESS PROTEIN UP12"/>
    <property type="match status" value="1"/>
</dbReference>
<dbReference type="PRINTS" id="PR01438">
    <property type="entry name" value="UNVRSLSTRESS"/>
</dbReference>
<gene>
    <name evidence="3" type="ORF">H9853_10345</name>
</gene>
<dbReference type="InterPro" id="IPR006015">
    <property type="entry name" value="Universal_stress_UspA"/>
</dbReference>
<dbReference type="AlphaFoldDB" id="A0A9D2AZB4"/>
<organism evidence="3 4">
    <name type="scientific">Candidatus Sphingobacterium stercoripullorum</name>
    <dbReference type="NCBI Taxonomy" id="2838759"/>
    <lineage>
        <taxon>Bacteria</taxon>
        <taxon>Pseudomonadati</taxon>
        <taxon>Bacteroidota</taxon>
        <taxon>Sphingobacteriia</taxon>
        <taxon>Sphingobacteriales</taxon>
        <taxon>Sphingobacteriaceae</taxon>
        <taxon>Sphingobacterium</taxon>
    </lineage>
</organism>
<reference evidence="3" key="2">
    <citation type="submission" date="2021-04" db="EMBL/GenBank/DDBJ databases">
        <authorList>
            <person name="Gilroy R."/>
        </authorList>
    </citation>
    <scope>NUCLEOTIDE SEQUENCE</scope>
    <source>
        <strain evidence="3">1719</strain>
    </source>
</reference>
<reference evidence="3" key="1">
    <citation type="journal article" date="2021" name="PeerJ">
        <title>Extensive microbial diversity within the chicken gut microbiome revealed by metagenomics and culture.</title>
        <authorList>
            <person name="Gilroy R."/>
            <person name="Ravi A."/>
            <person name="Getino M."/>
            <person name="Pursley I."/>
            <person name="Horton D.L."/>
            <person name="Alikhan N.F."/>
            <person name="Baker D."/>
            <person name="Gharbi K."/>
            <person name="Hall N."/>
            <person name="Watson M."/>
            <person name="Adriaenssens E.M."/>
            <person name="Foster-Nyarko E."/>
            <person name="Jarju S."/>
            <person name="Secka A."/>
            <person name="Antonio M."/>
            <person name="Oren A."/>
            <person name="Chaudhuri R.R."/>
            <person name="La Ragione R."/>
            <person name="Hildebrand F."/>
            <person name="Pallen M.J."/>
        </authorList>
    </citation>
    <scope>NUCLEOTIDE SEQUENCE</scope>
    <source>
        <strain evidence="3">1719</strain>
    </source>
</reference>
<evidence type="ECO:0000313" key="3">
    <source>
        <dbReference type="EMBL" id="HIX55418.1"/>
    </source>
</evidence>
<dbReference type="Proteomes" id="UP000824156">
    <property type="component" value="Unassembled WGS sequence"/>
</dbReference>
<dbReference type="InterPro" id="IPR006016">
    <property type="entry name" value="UspA"/>
</dbReference>
<dbReference type="EMBL" id="DXEZ01000290">
    <property type="protein sequence ID" value="HIX55418.1"/>
    <property type="molecule type" value="Genomic_DNA"/>
</dbReference>
<dbReference type="PANTHER" id="PTHR46268">
    <property type="entry name" value="STRESS RESPONSE PROTEIN NHAX"/>
    <property type="match status" value="1"/>
</dbReference>
<evidence type="ECO:0000256" key="1">
    <source>
        <dbReference type="ARBA" id="ARBA00008791"/>
    </source>
</evidence>
<sequence length="282" mass="31566">MAQKLLILTDFSSNSLDASKYAASLALSKGYPMHLLHFYTVRSSNFQDEKNAPAPTSPLLKADITILNLLTDLEEQYEGITITEQCERGLLDDKLPQIVKRQNYDLIVLGAKGHSAVRTFFWGTTTAKITDISPVPVLVVPSGYTEFKTTKVGLLTNFKAEELDTLKKFITISGGPIEHLTLVHAYSPSEDLGEIQEKMEAWLVHLEGWEGLKKVDYVLDAIKDEDVERGALAAQINRKVQAEGIDILVITKTRRSFFRKLFQDSVSKKLAQTMVVPSFFDK</sequence>
<proteinExistence type="inferred from homology"/>
<feature type="domain" description="UspA" evidence="2">
    <location>
        <begin position="1"/>
        <end position="141"/>
    </location>
</feature>
<comment type="caution">
    <text evidence="3">The sequence shown here is derived from an EMBL/GenBank/DDBJ whole genome shotgun (WGS) entry which is preliminary data.</text>
</comment>
<evidence type="ECO:0000259" key="2">
    <source>
        <dbReference type="Pfam" id="PF00582"/>
    </source>
</evidence>
<comment type="similarity">
    <text evidence="1">Belongs to the universal stress protein A family.</text>
</comment>
<dbReference type="SUPFAM" id="SSF52402">
    <property type="entry name" value="Adenine nucleotide alpha hydrolases-like"/>
    <property type="match status" value="2"/>
</dbReference>
<dbReference type="CDD" id="cd00293">
    <property type="entry name" value="USP-like"/>
    <property type="match status" value="1"/>
</dbReference>
<dbReference type="Gene3D" id="3.40.50.620">
    <property type="entry name" value="HUPs"/>
    <property type="match status" value="2"/>
</dbReference>
<dbReference type="InterPro" id="IPR014729">
    <property type="entry name" value="Rossmann-like_a/b/a_fold"/>
</dbReference>
<dbReference type="Pfam" id="PF00582">
    <property type="entry name" value="Usp"/>
    <property type="match status" value="1"/>
</dbReference>